<comment type="similarity">
    <text evidence="8">Belongs to the NhaC Na(+)/H(+) (TC 2.A.35) antiporter family.</text>
</comment>
<dbReference type="InterPro" id="IPR052180">
    <property type="entry name" value="NhaC_Na-H+_Antiporter"/>
</dbReference>
<dbReference type="RefSeq" id="WP_307255225.1">
    <property type="nucleotide sequence ID" value="NZ_JAUSTO010000015.1"/>
</dbReference>
<dbReference type="GO" id="GO:0005886">
    <property type="term" value="C:plasma membrane"/>
    <property type="evidence" value="ECO:0007669"/>
    <property type="project" value="UniProtKB-SubCell"/>
</dbReference>
<keyword evidence="2" id="KW-0813">Transport</keyword>
<evidence type="ECO:0000313" key="11">
    <source>
        <dbReference type="EMBL" id="MDQ0153238.1"/>
    </source>
</evidence>
<feature type="transmembrane region" description="Helical" evidence="9">
    <location>
        <begin position="244"/>
        <end position="263"/>
    </location>
</feature>
<feature type="transmembrane region" description="Helical" evidence="9">
    <location>
        <begin position="51"/>
        <end position="76"/>
    </location>
</feature>
<evidence type="ECO:0000256" key="7">
    <source>
        <dbReference type="ARBA" id="ARBA00023136"/>
    </source>
</evidence>
<dbReference type="Proteomes" id="UP001241537">
    <property type="component" value="Unassembled WGS sequence"/>
</dbReference>
<sequence length="436" mass="46710">MEIITLTLFCLLLLLSVILKFSVILALLGGLCIFSAYALRSGHRPRAVLSMWLSGILTIRNIILAMFLIGAMTALWRASGTIAEIICLASPFLKPGVFLLMCFVLNCVVSFLTGTSFGTAATMGVICAAMGNTLQLPILLTGGAVLSGVFFGDRCSPVSTSLLLVSELTDCSPYDIIPKIVRPSLLPFFLSCCFYLLLGRNVSASGTLTDLTALFEREFQLHLLLLLPAAIILALSLLRLNVCLAMTASILSAAPLCLLFQGFTPARLLHTAVFGFHAGDAQIATLMNGGGVLSMLRVVVIICISSAFAGIFERTELLTGIRSSILALSKKTTPFCAVFLSSVFTSMIACNQTLATMLTDQLCGTLEPRERFAIDMENSVILIAGLVPWSIAGGVPLSTIGAPSESILFAAYLYLVPLCSLLFSFIRQQEPRLQQP</sequence>
<dbReference type="PANTHER" id="PTHR33451">
    <property type="entry name" value="MALATE-2H(+)/NA(+)-LACTATE ANTIPORTER"/>
    <property type="match status" value="1"/>
</dbReference>
<evidence type="ECO:0000259" key="10">
    <source>
        <dbReference type="Pfam" id="PF03553"/>
    </source>
</evidence>
<accession>A0AAE3VBJ9</accession>
<keyword evidence="5 9" id="KW-0812">Transmembrane</keyword>
<dbReference type="AlphaFoldDB" id="A0AAE3VBJ9"/>
<evidence type="ECO:0000256" key="6">
    <source>
        <dbReference type="ARBA" id="ARBA00022989"/>
    </source>
</evidence>
<keyword evidence="3" id="KW-0050">Antiport</keyword>
<organism evidence="11 12">
    <name type="scientific">Moryella indoligenes</name>
    <dbReference type="NCBI Taxonomy" id="371674"/>
    <lineage>
        <taxon>Bacteria</taxon>
        <taxon>Bacillati</taxon>
        <taxon>Bacillota</taxon>
        <taxon>Clostridia</taxon>
        <taxon>Lachnospirales</taxon>
        <taxon>Lachnospiraceae</taxon>
        <taxon>Moryella</taxon>
    </lineage>
</organism>
<keyword evidence="7 9" id="KW-0472">Membrane</keyword>
<feature type="transmembrane region" description="Helical" evidence="9">
    <location>
        <begin position="407"/>
        <end position="426"/>
    </location>
</feature>
<comment type="subcellular location">
    <subcellularLocation>
        <location evidence="1">Cell membrane</location>
        <topology evidence="1">Multi-pass membrane protein</topology>
    </subcellularLocation>
</comment>
<feature type="domain" description="Na+/H+ antiporter NhaC-like C-terminal" evidence="10">
    <location>
        <begin position="17"/>
        <end position="172"/>
    </location>
</feature>
<feature type="transmembrane region" description="Helical" evidence="9">
    <location>
        <begin position="292"/>
        <end position="312"/>
    </location>
</feature>
<name>A0AAE3VBJ9_9FIRM</name>
<dbReference type="GO" id="GO:0015297">
    <property type="term" value="F:antiporter activity"/>
    <property type="evidence" value="ECO:0007669"/>
    <property type="project" value="UniProtKB-KW"/>
</dbReference>
<keyword evidence="4" id="KW-1003">Cell membrane</keyword>
<feature type="transmembrane region" description="Helical" evidence="9">
    <location>
        <begin position="133"/>
        <end position="152"/>
    </location>
</feature>
<feature type="domain" description="Na+/H+ antiporter NhaC-like C-terminal" evidence="10">
    <location>
        <begin position="185"/>
        <end position="424"/>
    </location>
</feature>
<feature type="transmembrane region" description="Helical" evidence="9">
    <location>
        <begin position="6"/>
        <end position="39"/>
    </location>
</feature>
<evidence type="ECO:0000256" key="5">
    <source>
        <dbReference type="ARBA" id="ARBA00022692"/>
    </source>
</evidence>
<evidence type="ECO:0000256" key="1">
    <source>
        <dbReference type="ARBA" id="ARBA00004651"/>
    </source>
</evidence>
<evidence type="ECO:0000256" key="3">
    <source>
        <dbReference type="ARBA" id="ARBA00022449"/>
    </source>
</evidence>
<comment type="caution">
    <text evidence="11">The sequence shown here is derived from an EMBL/GenBank/DDBJ whole genome shotgun (WGS) entry which is preliminary data.</text>
</comment>
<keyword evidence="6 9" id="KW-1133">Transmembrane helix</keyword>
<evidence type="ECO:0000256" key="8">
    <source>
        <dbReference type="ARBA" id="ARBA00038435"/>
    </source>
</evidence>
<dbReference type="InterPro" id="IPR018461">
    <property type="entry name" value="Na/H_Antiport_NhaC-like_C"/>
</dbReference>
<feature type="transmembrane region" description="Helical" evidence="9">
    <location>
        <begin position="96"/>
        <end position="121"/>
    </location>
</feature>
<keyword evidence="12" id="KW-1185">Reference proteome</keyword>
<proteinExistence type="inferred from homology"/>
<evidence type="ECO:0000313" key="12">
    <source>
        <dbReference type="Proteomes" id="UP001241537"/>
    </source>
</evidence>
<evidence type="ECO:0000256" key="9">
    <source>
        <dbReference type="SAM" id="Phobius"/>
    </source>
</evidence>
<dbReference type="Pfam" id="PF03553">
    <property type="entry name" value="Na_H_antiporter"/>
    <property type="match status" value="2"/>
</dbReference>
<protein>
    <submittedName>
        <fullName evidence="11">NhaC family Na+:H+ antiporter</fullName>
    </submittedName>
</protein>
<evidence type="ECO:0000256" key="4">
    <source>
        <dbReference type="ARBA" id="ARBA00022475"/>
    </source>
</evidence>
<feature type="transmembrane region" description="Helical" evidence="9">
    <location>
        <begin position="219"/>
        <end position="238"/>
    </location>
</feature>
<dbReference type="PANTHER" id="PTHR33451:SF3">
    <property type="entry name" value="MALATE-2H(+)_NA(+)-LACTATE ANTIPORTER"/>
    <property type="match status" value="1"/>
</dbReference>
<evidence type="ECO:0000256" key="2">
    <source>
        <dbReference type="ARBA" id="ARBA00022448"/>
    </source>
</evidence>
<feature type="transmembrane region" description="Helical" evidence="9">
    <location>
        <begin position="180"/>
        <end position="198"/>
    </location>
</feature>
<feature type="transmembrane region" description="Helical" evidence="9">
    <location>
        <begin position="379"/>
        <end position="401"/>
    </location>
</feature>
<dbReference type="EMBL" id="JAUSTO010000015">
    <property type="protein sequence ID" value="MDQ0153238.1"/>
    <property type="molecule type" value="Genomic_DNA"/>
</dbReference>
<reference evidence="11" key="1">
    <citation type="submission" date="2023-07" db="EMBL/GenBank/DDBJ databases">
        <title>Genomic Encyclopedia of Type Strains, Phase IV (KMG-IV): sequencing the most valuable type-strain genomes for metagenomic binning, comparative biology and taxonomic classification.</title>
        <authorList>
            <person name="Goeker M."/>
        </authorList>
    </citation>
    <scope>NUCLEOTIDE SEQUENCE</scope>
    <source>
        <strain evidence="11">DSM 19659</strain>
    </source>
</reference>
<gene>
    <name evidence="11" type="ORF">J2S20_001948</name>
</gene>